<comment type="caution">
    <text evidence="1">The sequence shown here is derived from an EMBL/GenBank/DDBJ whole genome shotgun (WGS) entry which is preliminary data.</text>
</comment>
<name>A0A8H5MGX4_9HYPO</name>
<dbReference type="AlphaFoldDB" id="A0A8H5MGX4"/>
<evidence type="ECO:0000313" key="1">
    <source>
        <dbReference type="EMBL" id="KAF5528771.1"/>
    </source>
</evidence>
<sequence>MNVNLDGRESWDPYRHVEHNLLEPRFLYFPSFTVSDDLLLLYFEVGTPLRLILFQTRLEDRLLLEVKSSDTSEIIVESDDFHNIMICDNPFFPLVGFTAGPKACLWDWTPFASCGKYVIIRLQADSKPMVVDAEQILGIERMPELQQRTKQTVRDGRQYGY</sequence>
<organism evidence="1 2">
    <name type="scientific">Fusarium napiforme</name>
    <dbReference type="NCBI Taxonomy" id="42672"/>
    <lineage>
        <taxon>Eukaryota</taxon>
        <taxon>Fungi</taxon>
        <taxon>Dikarya</taxon>
        <taxon>Ascomycota</taxon>
        <taxon>Pezizomycotina</taxon>
        <taxon>Sordariomycetes</taxon>
        <taxon>Hypocreomycetidae</taxon>
        <taxon>Hypocreales</taxon>
        <taxon>Nectriaceae</taxon>
        <taxon>Fusarium</taxon>
        <taxon>Fusarium fujikuroi species complex</taxon>
    </lineage>
</organism>
<protein>
    <submittedName>
        <fullName evidence="1">Uncharacterized protein</fullName>
    </submittedName>
</protein>
<reference evidence="1 2" key="1">
    <citation type="submission" date="2020-05" db="EMBL/GenBank/DDBJ databases">
        <title>Identification and distribution of gene clusters putatively required for synthesis of sphingolipid metabolism inhibitors in phylogenetically diverse species of the filamentous fungus Fusarium.</title>
        <authorList>
            <person name="Kim H.-S."/>
            <person name="Busman M."/>
            <person name="Brown D.W."/>
            <person name="Divon H."/>
            <person name="Uhlig S."/>
            <person name="Proctor R.H."/>
        </authorList>
    </citation>
    <scope>NUCLEOTIDE SEQUENCE [LARGE SCALE GENOMIC DNA]</scope>
    <source>
        <strain evidence="1 2">NRRL 25196</strain>
    </source>
</reference>
<gene>
    <name evidence="1" type="ORF">FNAPI_14111</name>
</gene>
<evidence type="ECO:0000313" key="2">
    <source>
        <dbReference type="Proteomes" id="UP000574317"/>
    </source>
</evidence>
<accession>A0A8H5MGX4</accession>
<keyword evidence="2" id="KW-1185">Reference proteome</keyword>
<dbReference type="Proteomes" id="UP000574317">
    <property type="component" value="Unassembled WGS sequence"/>
</dbReference>
<dbReference type="EMBL" id="JAAOAO010001318">
    <property type="protein sequence ID" value="KAF5528771.1"/>
    <property type="molecule type" value="Genomic_DNA"/>
</dbReference>
<proteinExistence type="predicted"/>